<protein>
    <submittedName>
        <fullName evidence="1">Uncharacterized protein</fullName>
    </submittedName>
</protein>
<dbReference type="EMBL" id="MU150279">
    <property type="protein sequence ID" value="KAF9461810.1"/>
    <property type="molecule type" value="Genomic_DNA"/>
</dbReference>
<gene>
    <name evidence="1" type="ORF">BDZ94DRAFT_1263047</name>
</gene>
<comment type="caution">
    <text evidence="1">The sequence shown here is derived from an EMBL/GenBank/DDBJ whole genome shotgun (WGS) entry which is preliminary data.</text>
</comment>
<evidence type="ECO:0000313" key="1">
    <source>
        <dbReference type="EMBL" id="KAF9461810.1"/>
    </source>
</evidence>
<name>A0A9P5Y616_9AGAR</name>
<dbReference type="OrthoDB" id="5395091at2759"/>
<organism evidence="1 2">
    <name type="scientific">Collybia nuda</name>
    <dbReference type="NCBI Taxonomy" id="64659"/>
    <lineage>
        <taxon>Eukaryota</taxon>
        <taxon>Fungi</taxon>
        <taxon>Dikarya</taxon>
        <taxon>Basidiomycota</taxon>
        <taxon>Agaricomycotina</taxon>
        <taxon>Agaricomycetes</taxon>
        <taxon>Agaricomycetidae</taxon>
        <taxon>Agaricales</taxon>
        <taxon>Tricholomatineae</taxon>
        <taxon>Clitocybaceae</taxon>
        <taxon>Collybia</taxon>
    </lineage>
</organism>
<evidence type="ECO:0000313" key="2">
    <source>
        <dbReference type="Proteomes" id="UP000807353"/>
    </source>
</evidence>
<accession>A0A9P5Y616</accession>
<reference evidence="1" key="1">
    <citation type="submission" date="2020-11" db="EMBL/GenBank/DDBJ databases">
        <authorList>
            <consortium name="DOE Joint Genome Institute"/>
            <person name="Ahrendt S."/>
            <person name="Riley R."/>
            <person name="Andreopoulos W."/>
            <person name="Labutti K."/>
            <person name="Pangilinan J."/>
            <person name="Ruiz-Duenas F.J."/>
            <person name="Barrasa J.M."/>
            <person name="Sanchez-Garcia M."/>
            <person name="Camarero S."/>
            <person name="Miyauchi S."/>
            <person name="Serrano A."/>
            <person name="Linde D."/>
            <person name="Babiker R."/>
            <person name="Drula E."/>
            <person name="Ayuso-Fernandez I."/>
            <person name="Pacheco R."/>
            <person name="Padilla G."/>
            <person name="Ferreira P."/>
            <person name="Barriuso J."/>
            <person name="Kellner H."/>
            <person name="Castanera R."/>
            <person name="Alfaro M."/>
            <person name="Ramirez L."/>
            <person name="Pisabarro A.G."/>
            <person name="Kuo A."/>
            <person name="Tritt A."/>
            <person name="Lipzen A."/>
            <person name="He G."/>
            <person name="Yan M."/>
            <person name="Ng V."/>
            <person name="Cullen D."/>
            <person name="Martin F."/>
            <person name="Rosso M.-N."/>
            <person name="Henrissat B."/>
            <person name="Hibbett D."/>
            <person name="Martinez A.T."/>
            <person name="Grigoriev I.V."/>
        </authorList>
    </citation>
    <scope>NUCLEOTIDE SEQUENCE</scope>
    <source>
        <strain evidence="1">CBS 247.69</strain>
    </source>
</reference>
<dbReference type="AlphaFoldDB" id="A0A9P5Y616"/>
<dbReference type="Proteomes" id="UP000807353">
    <property type="component" value="Unassembled WGS sequence"/>
</dbReference>
<proteinExistence type="predicted"/>
<keyword evidence="2" id="KW-1185">Reference proteome</keyword>
<sequence length="255" mass="28724">MSMPTVQTDLLGPTPVVLIDSRIPRIFNIISDEDQRGLVSQLEDFIEEVKADGSIPHLLHLGVLSPQNMDEKHIKKDHLLEKCCWQLAQLYRFSTPSRIAEAVPAIQFVSEIYQRENPDVAVKKDVVPMLYLGVALSRSRKHDDEALNTLEQALAAADLTPDQNLKNTLWGRAEYSRLLRRFGKMAEAEAQESHIRSWLLGHPYTVQHSELKALISDEGATDPNHILGHADMSDFFGPSNVTFQGINMGMMHSQF</sequence>